<reference evidence="7" key="1">
    <citation type="submission" date="2022-02" db="EMBL/GenBank/DDBJ databases">
        <title>Corynebacterium sp. from urogenital microbiome.</title>
        <authorList>
            <person name="Cappelli E.A."/>
            <person name="Ribeiro T.G."/>
            <person name="Peixe L."/>
        </authorList>
    </citation>
    <scope>NUCLEOTIDE SEQUENCE</scope>
    <source>
        <strain evidence="7">C9Ua_112</strain>
    </source>
</reference>
<organism evidence="7 8">
    <name type="scientific">Corynebacterium macclintockiae</name>
    <dbReference type="NCBI Taxonomy" id="2913501"/>
    <lineage>
        <taxon>Bacteria</taxon>
        <taxon>Bacillati</taxon>
        <taxon>Actinomycetota</taxon>
        <taxon>Actinomycetes</taxon>
        <taxon>Mycobacteriales</taxon>
        <taxon>Corynebacteriaceae</taxon>
        <taxon>Corynebacterium</taxon>
    </lineage>
</organism>
<keyword evidence="2" id="KW-0378">Hydrolase</keyword>
<dbReference type="Gene3D" id="2.40.100.10">
    <property type="entry name" value="Cyclophilin-like"/>
    <property type="match status" value="2"/>
</dbReference>
<dbReference type="Pfam" id="PF02682">
    <property type="entry name" value="CT_C_D"/>
    <property type="match status" value="1"/>
</dbReference>
<dbReference type="PANTHER" id="PTHR43309:SF3">
    <property type="entry name" value="5-OXOPROLINASE SUBUNIT C"/>
    <property type="match status" value="1"/>
</dbReference>
<dbReference type="PANTHER" id="PTHR43309">
    <property type="entry name" value="5-OXOPROLINASE SUBUNIT C"/>
    <property type="match status" value="1"/>
</dbReference>
<evidence type="ECO:0000256" key="2">
    <source>
        <dbReference type="ARBA" id="ARBA00022801"/>
    </source>
</evidence>
<dbReference type="Gene3D" id="3.30.1360.40">
    <property type="match status" value="1"/>
</dbReference>
<dbReference type="InterPro" id="IPR029000">
    <property type="entry name" value="Cyclophilin-like_dom_sf"/>
</dbReference>
<dbReference type="GO" id="GO:0016787">
    <property type="term" value="F:hydrolase activity"/>
    <property type="evidence" value="ECO:0007669"/>
    <property type="project" value="UniProtKB-KW"/>
</dbReference>
<dbReference type="InterPro" id="IPR003833">
    <property type="entry name" value="CT_C_D"/>
</dbReference>
<feature type="domain" description="Carboxyltransferase" evidence="6">
    <location>
        <begin position="275"/>
        <end position="556"/>
    </location>
</feature>
<dbReference type="AlphaFoldDB" id="A0A9X3M7T9"/>
<accession>A0A9X3M7T9</accession>
<dbReference type="SUPFAM" id="SSF50891">
    <property type="entry name" value="Cyclophilin-like"/>
    <property type="match status" value="2"/>
</dbReference>
<dbReference type="InterPro" id="IPR052708">
    <property type="entry name" value="PxpC"/>
</dbReference>
<evidence type="ECO:0000313" key="8">
    <source>
        <dbReference type="Proteomes" id="UP001146505"/>
    </source>
</evidence>
<feature type="compositionally biased region" description="Low complexity" evidence="4">
    <location>
        <begin position="211"/>
        <end position="226"/>
    </location>
</feature>
<dbReference type="NCBIfam" id="TIGR00724">
    <property type="entry name" value="urea_amlyse_rel"/>
    <property type="match status" value="1"/>
</dbReference>
<proteinExistence type="predicted"/>
<evidence type="ECO:0000259" key="6">
    <source>
        <dbReference type="SMART" id="SM00797"/>
    </source>
</evidence>
<protein>
    <submittedName>
        <fullName evidence="7">5-oxoprolinase/urea amidolyase family protein</fullName>
    </submittedName>
</protein>
<keyword evidence="8" id="KW-1185">Reference proteome</keyword>
<evidence type="ECO:0000313" key="7">
    <source>
        <dbReference type="EMBL" id="MCZ9305847.1"/>
    </source>
</evidence>
<name>A0A9X3M7T9_9CORY</name>
<gene>
    <name evidence="7" type="ORF">L8U58_10010</name>
</gene>
<dbReference type="Pfam" id="PF02626">
    <property type="entry name" value="CT_A_B"/>
    <property type="match status" value="1"/>
</dbReference>
<keyword evidence="1" id="KW-0547">Nucleotide-binding</keyword>
<evidence type="ECO:0000256" key="1">
    <source>
        <dbReference type="ARBA" id="ARBA00022741"/>
    </source>
</evidence>
<evidence type="ECO:0000259" key="5">
    <source>
        <dbReference type="SMART" id="SM00796"/>
    </source>
</evidence>
<dbReference type="GO" id="GO:0005524">
    <property type="term" value="F:ATP binding"/>
    <property type="evidence" value="ECO:0007669"/>
    <property type="project" value="UniProtKB-KW"/>
</dbReference>
<evidence type="ECO:0000256" key="3">
    <source>
        <dbReference type="ARBA" id="ARBA00022840"/>
    </source>
</evidence>
<comment type="caution">
    <text evidence="7">The sequence shown here is derived from an EMBL/GenBank/DDBJ whole genome shotgun (WGS) entry which is preliminary data.</text>
</comment>
<feature type="region of interest" description="Disordered" evidence="4">
    <location>
        <begin position="211"/>
        <end position="249"/>
    </location>
</feature>
<keyword evidence="3" id="KW-0067">ATP-binding</keyword>
<dbReference type="SMART" id="SM00796">
    <property type="entry name" value="AHS1"/>
    <property type="match status" value="1"/>
</dbReference>
<feature type="domain" description="Carboxyltransferase" evidence="5">
    <location>
        <begin position="3"/>
        <end position="196"/>
    </location>
</feature>
<dbReference type="Proteomes" id="UP001146505">
    <property type="component" value="Unassembled WGS sequence"/>
</dbReference>
<dbReference type="InterPro" id="IPR003778">
    <property type="entry name" value="CT_A_B"/>
</dbReference>
<dbReference type="GeneID" id="301813893"/>
<dbReference type="SUPFAM" id="SSF160467">
    <property type="entry name" value="PH0987 N-terminal domain-like"/>
    <property type="match status" value="1"/>
</dbReference>
<dbReference type="SMART" id="SM00797">
    <property type="entry name" value="AHS2"/>
    <property type="match status" value="1"/>
</dbReference>
<evidence type="ECO:0000256" key="4">
    <source>
        <dbReference type="SAM" id="MobiDB-lite"/>
    </source>
</evidence>
<dbReference type="EMBL" id="JAKMUV010000020">
    <property type="protein sequence ID" value="MCZ9305847.1"/>
    <property type="molecule type" value="Genomic_DNA"/>
</dbReference>
<dbReference type="RefSeq" id="WP_269955260.1">
    <property type="nucleotide sequence ID" value="NZ_JAKMUV010000020.1"/>
</dbReference>
<sequence>MSHSVSPVGTRAVIVDLPDLVTVMAWHASLVATPLPGQVEAIAAARTVLVCFDAHSSAIAGLSALRDFHPQTSAEANPREVTIDVVYDGEDLADVATLMDISTEELITRHTQQQWLAAFGGFAPGFTYCVPAEGDHTYTWDVPRRSSPRTAVPAGAVGLAGQFSAVYPRTSPGGWQLLGHTTQPMWDTNAEQPALLQPGDTVRYRQVRESISAGADSSTASGDSNAKAPREKSAGGGVGASTSNTPIVPARPSVKVIDAGLQTLFQDTGRAGHGDIGVNSSGAVDRASAWAANDVVGNASSATVLENIGGIELEALVDTAVCVTGAQATVSIGRRTVELGSPVQVKAGQTLQVEPLGGAGNGLRNYVAVRGGLVTDKVLDSSSTDVLSGLGPQPVSTGDVLKAGRRTAKASVGAATTNPFDGTNVLRCVAGPREDWFSSEELQRFTELEWTVTGQSNRVGLRLALPAGEDGAEPTPLQRSRDGELASEGMVSGSIQVPPNGLPVVFMADHPVTGGYPVIATVIDKDLDKAGQFAPGDTVRFELVDFDPPAATTEPAR</sequence>